<accession>A0A4P6KJ36</accession>
<feature type="transmembrane region" description="Helical" evidence="2">
    <location>
        <begin position="98"/>
        <end position="122"/>
    </location>
</feature>
<protein>
    <submittedName>
        <fullName evidence="3">ABC transporter permease</fullName>
    </submittedName>
</protein>
<evidence type="ECO:0000256" key="1">
    <source>
        <dbReference type="SAM" id="MobiDB-lite"/>
    </source>
</evidence>
<feature type="transmembrane region" description="Helical" evidence="2">
    <location>
        <begin position="187"/>
        <end position="212"/>
    </location>
</feature>
<feature type="transmembrane region" description="Helical" evidence="2">
    <location>
        <begin position="57"/>
        <end position="78"/>
    </location>
</feature>
<dbReference type="AlphaFoldDB" id="A0A4P6KJ36"/>
<keyword evidence="2" id="KW-0812">Transmembrane</keyword>
<keyword evidence="2" id="KW-0472">Membrane</keyword>
<feature type="transmembrane region" description="Helical" evidence="2">
    <location>
        <begin position="149"/>
        <end position="175"/>
    </location>
</feature>
<dbReference type="RefSeq" id="WP_130111134.1">
    <property type="nucleotide sequence ID" value="NZ_CP035806.1"/>
</dbReference>
<feature type="region of interest" description="Disordered" evidence="1">
    <location>
        <begin position="1"/>
        <end position="32"/>
    </location>
</feature>
<dbReference type="KEGG" id="ltr:EVS81_15370"/>
<keyword evidence="4" id="KW-1185">Reference proteome</keyword>
<name>A0A4P6KJ36_9MICO</name>
<reference evidence="3 4" key="1">
    <citation type="submission" date="2019-02" db="EMBL/GenBank/DDBJ databases">
        <authorList>
            <person name="Sun L."/>
            <person name="Pan D."/>
            <person name="Wu X."/>
        </authorList>
    </citation>
    <scope>NUCLEOTIDE SEQUENCE [LARGE SCALE GENOMIC DNA]</scope>
    <source>
        <strain evidence="3 4">JW-1</strain>
    </source>
</reference>
<proteinExistence type="predicted"/>
<evidence type="ECO:0000256" key="2">
    <source>
        <dbReference type="SAM" id="Phobius"/>
    </source>
</evidence>
<dbReference type="Proteomes" id="UP000289260">
    <property type="component" value="Chromosome"/>
</dbReference>
<sequence>MNSTIIIDASRAPEPETPTNSRPSAREARSAPRPRLSFAGVVRSERIKLTSLRSIRLTLLITVLFGLGLSAMIALLWSRDIGGAGAMVSSDPAGLQTYLLIVSTFTAPFLALVFGVLGVFAISSEYSSGMILSTLTAVPRRSPVFAAKALVTASIAAITALLLVLGGLGIAVAFLPEAAGEIASTAVISGALGTVAYLVLIALLAFGIAGLLRSTAGGIAVVAGLTFVLPIAFQLLMLTGWEWVPTVSAYLPAELGSTLSQGIAESVPAEVAAIEGGGGAAGPGYWVALASMVGWAAIAAVPAALAFQRRDAR</sequence>
<evidence type="ECO:0000313" key="4">
    <source>
        <dbReference type="Proteomes" id="UP000289260"/>
    </source>
</evidence>
<evidence type="ECO:0000313" key="3">
    <source>
        <dbReference type="EMBL" id="QBE50038.1"/>
    </source>
</evidence>
<organism evidence="3 4">
    <name type="scientific">Leucobacter triazinivorans</name>
    <dbReference type="NCBI Taxonomy" id="1784719"/>
    <lineage>
        <taxon>Bacteria</taxon>
        <taxon>Bacillati</taxon>
        <taxon>Actinomycetota</taxon>
        <taxon>Actinomycetes</taxon>
        <taxon>Micrococcales</taxon>
        <taxon>Microbacteriaceae</taxon>
        <taxon>Leucobacter</taxon>
    </lineage>
</organism>
<feature type="transmembrane region" description="Helical" evidence="2">
    <location>
        <begin position="219"/>
        <end position="241"/>
    </location>
</feature>
<dbReference type="EMBL" id="CP035806">
    <property type="protein sequence ID" value="QBE50038.1"/>
    <property type="molecule type" value="Genomic_DNA"/>
</dbReference>
<gene>
    <name evidence="3" type="ORF">EVS81_15370</name>
</gene>
<dbReference type="PANTHER" id="PTHR37305">
    <property type="entry name" value="INTEGRAL MEMBRANE PROTEIN-RELATED"/>
    <property type="match status" value="1"/>
</dbReference>
<keyword evidence="2" id="KW-1133">Transmembrane helix</keyword>
<dbReference type="OrthoDB" id="3297477at2"/>
<dbReference type="PANTHER" id="PTHR37305:SF1">
    <property type="entry name" value="MEMBRANE PROTEIN"/>
    <property type="match status" value="1"/>
</dbReference>
<feature type="transmembrane region" description="Helical" evidence="2">
    <location>
        <begin position="285"/>
        <end position="307"/>
    </location>
</feature>